<accession>A0ABT9SYW7</accession>
<feature type="transmembrane region" description="Helical" evidence="1">
    <location>
        <begin position="447"/>
        <end position="468"/>
    </location>
</feature>
<dbReference type="Pfam" id="PF06761">
    <property type="entry name" value="IcmF-related"/>
    <property type="match status" value="1"/>
</dbReference>
<evidence type="ECO:0000259" key="4">
    <source>
        <dbReference type="Pfam" id="PF14331"/>
    </source>
</evidence>
<dbReference type="PANTHER" id="PTHR36153:SF1">
    <property type="entry name" value="TYPE VI SECRETION SYSTEM COMPONENT TSSM1"/>
    <property type="match status" value="1"/>
</dbReference>
<proteinExistence type="predicted"/>
<dbReference type="InterPro" id="IPR025743">
    <property type="entry name" value="TssM1_N"/>
</dbReference>
<comment type="caution">
    <text evidence="5">The sequence shown here is derived from an EMBL/GenBank/DDBJ whole genome shotgun (WGS) entry which is preliminary data.</text>
</comment>
<dbReference type="SUPFAM" id="SSF52540">
    <property type="entry name" value="P-loop containing nucleoside triphosphate hydrolases"/>
    <property type="match status" value="1"/>
</dbReference>
<dbReference type="CDD" id="cd00882">
    <property type="entry name" value="Ras_like_GTPase"/>
    <property type="match status" value="1"/>
</dbReference>
<dbReference type="RefSeq" id="WP_306850266.1">
    <property type="nucleotide sequence ID" value="NZ_JAUSSK010000003.1"/>
</dbReference>
<dbReference type="EMBL" id="JAUSSK010000003">
    <property type="protein sequence ID" value="MDQ0010200.1"/>
    <property type="molecule type" value="Genomic_DNA"/>
</dbReference>
<organism evidence="5 6">
    <name type="scientific">Luteibacter jiangsuensis</name>
    <dbReference type="NCBI Taxonomy" id="637577"/>
    <lineage>
        <taxon>Bacteria</taxon>
        <taxon>Pseudomonadati</taxon>
        <taxon>Pseudomonadota</taxon>
        <taxon>Gammaproteobacteria</taxon>
        <taxon>Lysobacterales</taxon>
        <taxon>Rhodanobacteraceae</taxon>
        <taxon>Luteibacter</taxon>
    </lineage>
</organism>
<dbReference type="InterPro" id="IPR010623">
    <property type="entry name" value="IcmF_C"/>
</dbReference>
<evidence type="ECO:0000313" key="6">
    <source>
        <dbReference type="Proteomes" id="UP001237737"/>
    </source>
</evidence>
<dbReference type="InterPro" id="IPR017731">
    <property type="entry name" value="TssM1-like"/>
</dbReference>
<reference evidence="5 6" key="1">
    <citation type="submission" date="2023-07" db="EMBL/GenBank/DDBJ databases">
        <title>Sorghum-associated microbial communities from plants grown in Nebraska, USA.</title>
        <authorList>
            <person name="Schachtman D."/>
        </authorList>
    </citation>
    <scope>NUCLEOTIDE SEQUENCE [LARGE SCALE GENOMIC DNA]</scope>
    <source>
        <strain evidence="5 6">CC60</strain>
    </source>
</reference>
<dbReference type="InterPro" id="IPR053156">
    <property type="entry name" value="T6SS_TssM-like"/>
</dbReference>
<feature type="domain" description="Type VI secretion system component TssM1 N-terminal" evidence="4">
    <location>
        <begin position="196"/>
        <end position="450"/>
    </location>
</feature>
<dbReference type="InterPro" id="IPR027417">
    <property type="entry name" value="P-loop_NTPase"/>
</dbReference>
<dbReference type="PANTHER" id="PTHR36153">
    <property type="entry name" value="INNER MEMBRANE PROTEIN-RELATED"/>
    <property type="match status" value="1"/>
</dbReference>
<dbReference type="Pfam" id="PF14331">
    <property type="entry name" value="IcmF-related_N"/>
    <property type="match status" value="1"/>
</dbReference>
<keyword evidence="1" id="KW-0472">Membrane</keyword>
<keyword evidence="6" id="KW-1185">Reference proteome</keyword>
<keyword evidence="1" id="KW-0812">Transmembrane</keyword>
<keyword evidence="1" id="KW-1133">Transmembrane helix</keyword>
<gene>
    <name evidence="5" type="ORF">J2T07_002390</name>
</gene>
<dbReference type="Proteomes" id="UP001237737">
    <property type="component" value="Unassembled WGS sequence"/>
</dbReference>
<evidence type="ECO:0000313" key="5">
    <source>
        <dbReference type="EMBL" id="MDQ0010200.1"/>
    </source>
</evidence>
<dbReference type="InterPro" id="IPR009612">
    <property type="entry name" value="IcmF-rel"/>
</dbReference>
<evidence type="ECO:0000256" key="1">
    <source>
        <dbReference type="SAM" id="Phobius"/>
    </source>
</evidence>
<protein>
    <submittedName>
        <fullName evidence="5">Type VI secretion system protein ImpL</fullName>
    </submittedName>
</protein>
<feature type="transmembrane region" description="Helical" evidence="1">
    <location>
        <begin position="41"/>
        <end position="63"/>
    </location>
</feature>
<evidence type="ECO:0000259" key="3">
    <source>
        <dbReference type="Pfam" id="PF06761"/>
    </source>
</evidence>
<feature type="domain" description="Type VI secretion system IcmF C-terminal" evidence="2">
    <location>
        <begin position="1023"/>
        <end position="1128"/>
    </location>
</feature>
<sequence>MKTLADLFRHSWVRAALGIGLCALLIGFGGPYLGLGGTQPLAGVVARVVAIVVVAAAWAGILAGRHWLAIRRNERLGTDLASQPDPARADSDARARAERAALRTRFTEALALLRKRRDGGGDLRELPWYLLIGAPGSGKSTLLEHSGLEFPLLGSMGHRSLGGIGGTRDCDWWFTDRAVFLDTAGRYTTQDSDPHADASAWTGFLDLLRRHRRRRPVNGIVLTVSVADVLTMSETERQRHARTLRERLDEIGTRLGVAVPVYMVFTKCDLVAGFLEFFDTLDPAGRAQVWGTTFTAAQSVEGGAAGALGEEFDALLERIDERVVERMHAERDVRRRARILSFPQQLRALREVALPLASAVFGSHAYGRPPVLRGVYLTSGTQEGTPIDRVLSVVGRSFGMHATLPVSARAQRRTYFTERLLKETILPEAGFVGADPVAWRRRRLAEAAAIGGIGVLAAVLLVGMVTSFGRNADYIARVGQALGDFPEDGRAAAPASLREYYAQALQRLDVLARVEQVADQVRQPVPWSMRFGLFQGDEVFDQAQGAHEREFQASVIPGLALQFRDGLRESAGDPQRLYYVLKGYLMLGDTRHRDRDELVLLAGERWREVFPDEDSLVQALERHFRVLFAGRDRLRALPLDNSLVEAARASLRAADLATLIYAGMKIDGDSRRDAPVRLDRTLGLLGDVFRHRSGAPLSRPLPALFTRPVFAAMVQDAPASGAGGGIARAVDRFVNDGWVLGATTADPLRRVSLATQVRALYVADYIRAWDDMLGDLELQPVTNVQEASGVAARLAGPGSPLKALLSLVRDNTTHLLRPAAQGAADDGADAPIVEHFAALNQLTDGTAGATPLDHTLGALDQLSKTLLSQRPAMDTIGQPDPALAAARLEAAQLPPPLSAWLGGLAGSSQSLVSKGASGALADGFREAAGADCARFVQGRYPFAAAGGNDIPLQDFAALFGNGGRFDTFFRQTLSRVVDTGGPSWRFRDTASARGGAEVLGEAQLADTIRQVYFRDGPRPQVGFTVSITTPPAGIGRLTIEVDGQTYEYKAGQPVASAVMQWPGPKPGLTRISAWDSAGNPLPVLEYPGEWGFFHALDAASLQRRTETRFGANFGFGATHANVDIEAASLRNPFGDGSVRRFRCPA</sequence>
<dbReference type="Pfam" id="PF06744">
    <property type="entry name" value="IcmF_C"/>
    <property type="match status" value="1"/>
</dbReference>
<dbReference type="NCBIfam" id="TIGR03348">
    <property type="entry name" value="VI_IcmF"/>
    <property type="match status" value="1"/>
</dbReference>
<evidence type="ECO:0000259" key="2">
    <source>
        <dbReference type="Pfam" id="PF06744"/>
    </source>
</evidence>
<feature type="domain" description="IcmF-related" evidence="3">
    <location>
        <begin position="505"/>
        <end position="813"/>
    </location>
</feature>
<dbReference type="Gene3D" id="3.40.50.300">
    <property type="entry name" value="P-loop containing nucleotide triphosphate hydrolases"/>
    <property type="match status" value="1"/>
</dbReference>
<name>A0ABT9SYW7_9GAMM</name>
<feature type="transmembrane region" description="Helical" evidence="1">
    <location>
        <begin position="12"/>
        <end position="35"/>
    </location>
</feature>